<dbReference type="PROSITE" id="PS50011">
    <property type="entry name" value="PROTEIN_KINASE_DOM"/>
    <property type="match status" value="1"/>
</dbReference>
<protein>
    <submittedName>
        <fullName evidence="6">Serine/threonine protein kinase</fullName>
    </submittedName>
</protein>
<proteinExistence type="predicted"/>
<dbReference type="CDD" id="cd14014">
    <property type="entry name" value="STKc_PknB_like"/>
    <property type="match status" value="1"/>
</dbReference>
<dbReference type="SUPFAM" id="SSF56112">
    <property type="entry name" value="Protein kinase-like (PK-like)"/>
    <property type="match status" value="1"/>
</dbReference>
<organism evidence="6">
    <name type="scientific">uncultured bacterium UPO46</name>
    <dbReference type="NCBI Taxonomy" id="1776971"/>
    <lineage>
        <taxon>Bacteria</taxon>
        <taxon>environmental samples</taxon>
    </lineage>
</organism>
<evidence type="ECO:0000256" key="4">
    <source>
        <dbReference type="ARBA" id="ARBA00022840"/>
    </source>
</evidence>
<reference evidence="6" key="1">
    <citation type="journal article" date="2016" name="Appl. Environ. Microbiol.">
        <title>Functional Metagenomics of a Biostimulated Petroleum-Contaminated Soil Reveals an Extraordinary Diversity of Extradiol Dioxygenases.</title>
        <authorList>
            <person name="Terron-Gonzalez L."/>
            <person name="Martin-Cabello G."/>
            <person name="Ferrer M."/>
            <person name="Santero E."/>
        </authorList>
    </citation>
    <scope>NUCLEOTIDE SEQUENCE</scope>
</reference>
<dbReference type="Pfam" id="PF00069">
    <property type="entry name" value="Pkinase"/>
    <property type="match status" value="1"/>
</dbReference>
<dbReference type="PANTHER" id="PTHR43289">
    <property type="entry name" value="MITOGEN-ACTIVATED PROTEIN KINASE KINASE KINASE 20-RELATED"/>
    <property type="match status" value="1"/>
</dbReference>
<dbReference type="GO" id="GO:0004674">
    <property type="term" value="F:protein serine/threonine kinase activity"/>
    <property type="evidence" value="ECO:0007669"/>
    <property type="project" value="UniProtKB-KW"/>
</dbReference>
<keyword evidence="6" id="KW-0723">Serine/threonine-protein kinase</keyword>
<dbReference type="AlphaFoldDB" id="A0A126SY54"/>
<keyword evidence="1" id="KW-0808">Transferase</keyword>
<accession>A0A126SY54</accession>
<feature type="domain" description="Protein kinase" evidence="5">
    <location>
        <begin position="51"/>
        <end position="321"/>
    </location>
</feature>
<evidence type="ECO:0000256" key="2">
    <source>
        <dbReference type="ARBA" id="ARBA00022741"/>
    </source>
</evidence>
<keyword evidence="3 6" id="KW-0418">Kinase</keyword>
<sequence length="339" mass="37998">MLRGLQHRRERRESAKYNNPSSAYFSTARCSFSVTHTSNHPLPSGHTLEGYRIERPIASGGFSIVYLAYDAQQAPLAIKEYLPQSLALRTTGETELRIPAEHQTEFQRGLHSFFEEARVLSTLNHPHVVRVANFFRANGTAYMAMRLERGRTLHQHIHALSGRIANADFLRLFDQLLQGLAAVHGAGLLHLDLKPANIWLRADNTPVILDFGAARFAVDIGPPAPRAMYTPGYAAPEQYHGNYTLGPWTDIYAIGACMYATLGKTAPPAADERLIDDDLLPARQRFSDHYPSRLLIAIDDCLRLSPALRPQSAHVLRDTLITAGERGWPAWLRKLRQHL</sequence>
<keyword evidence="4" id="KW-0067">ATP-binding</keyword>
<dbReference type="InterPro" id="IPR000719">
    <property type="entry name" value="Prot_kinase_dom"/>
</dbReference>
<dbReference type="Gene3D" id="1.10.510.10">
    <property type="entry name" value="Transferase(Phosphotransferase) domain 1"/>
    <property type="match status" value="1"/>
</dbReference>
<evidence type="ECO:0000259" key="5">
    <source>
        <dbReference type="PROSITE" id="PS50011"/>
    </source>
</evidence>
<keyword evidence="2" id="KW-0547">Nucleotide-binding</keyword>
<dbReference type="Gene3D" id="3.30.200.20">
    <property type="entry name" value="Phosphorylase Kinase, domain 1"/>
    <property type="match status" value="1"/>
</dbReference>
<dbReference type="InterPro" id="IPR011009">
    <property type="entry name" value="Kinase-like_dom_sf"/>
</dbReference>
<dbReference type="SMART" id="SM00220">
    <property type="entry name" value="S_TKc"/>
    <property type="match status" value="1"/>
</dbReference>
<evidence type="ECO:0000313" key="6">
    <source>
        <dbReference type="EMBL" id="AMK59240.1"/>
    </source>
</evidence>
<evidence type="ECO:0000256" key="1">
    <source>
        <dbReference type="ARBA" id="ARBA00022679"/>
    </source>
</evidence>
<evidence type="ECO:0000256" key="3">
    <source>
        <dbReference type="ARBA" id="ARBA00022777"/>
    </source>
</evidence>
<dbReference type="GO" id="GO:0005524">
    <property type="term" value="F:ATP binding"/>
    <property type="evidence" value="ECO:0007669"/>
    <property type="project" value="UniProtKB-KW"/>
</dbReference>
<dbReference type="EMBL" id="KU144974">
    <property type="protein sequence ID" value="AMK59240.1"/>
    <property type="molecule type" value="Genomic_DNA"/>
</dbReference>
<dbReference type="PANTHER" id="PTHR43289:SF34">
    <property type="entry name" value="SERINE_THREONINE-PROTEIN KINASE YBDM-RELATED"/>
    <property type="match status" value="1"/>
</dbReference>
<name>A0A126SY54_9BACT</name>